<dbReference type="SUPFAM" id="SSF81273">
    <property type="entry name" value="H-NS histone-like proteins"/>
    <property type="match status" value="1"/>
</dbReference>
<evidence type="ECO:0000313" key="8">
    <source>
        <dbReference type="Proteomes" id="UP000004688"/>
    </source>
</evidence>
<dbReference type="OrthoDB" id="5297879at2"/>
<comment type="similarity">
    <text evidence="2">Belongs to the histone-like protein H-NS family.</text>
</comment>
<evidence type="ECO:0000256" key="2">
    <source>
        <dbReference type="ARBA" id="ARBA00010610"/>
    </source>
</evidence>
<reference evidence="7 8" key="1">
    <citation type="journal article" date="2013" name="PLoS ONE">
        <title>Poles Apart: Arctic and Antarctic Octadecabacter strains Share High Genome Plasticity and a New Type of Xanthorhodopsin.</title>
        <authorList>
            <person name="Vollmers J."/>
            <person name="Voget S."/>
            <person name="Dietrich S."/>
            <person name="Gollnow K."/>
            <person name="Smits M."/>
            <person name="Meyer K."/>
            <person name="Brinkhoff T."/>
            <person name="Simon M."/>
            <person name="Daniel R."/>
        </authorList>
    </citation>
    <scope>NUCLEOTIDE SEQUENCE [LARGE SCALE GENOMIC DNA]</scope>
    <source>
        <strain evidence="7 8">238</strain>
        <plasmid evidence="8">Plasmid pOA238_118</plasmid>
    </source>
</reference>
<feature type="region of interest" description="Disordered" evidence="5">
    <location>
        <begin position="62"/>
        <end position="82"/>
    </location>
</feature>
<gene>
    <name evidence="7" type="ORF">OA238_118p0910</name>
</gene>
<dbReference type="KEGG" id="oar:OA238_118p0910"/>
<dbReference type="GO" id="GO:0000976">
    <property type="term" value="F:transcription cis-regulatory region binding"/>
    <property type="evidence" value="ECO:0007669"/>
    <property type="project" value="TreeGrafter"/>
</dbReference>
<keyword evidence="7" id="KW-0614">Plasmid</keyword>
<evidence type="ECO:0000259" key="6">
    <source>
        <dbReference type="SMART" id="SM00528"/>
    </source>
</evidence>
<dbReference type="EMBL" id="CP003743">
    <property type="protein sequence ID" value="AGI74789.1"/>
    <property type="molecule type" value="Genomic_DNA"/>
</dbReference>
<dbReference type="Proteomes" id="UP000004688">
    <property type="component" value="Plasmid pOA238_118"/>
</dbReference>
<accession>M9RQ81</accession>
<dbReference type="PANTHER" id="PTHR38097:SF2">
    <property type="entry name" value="DNA-BINDING PROTEIN STPA"/>
    <property type="match status" value="1"/>
</dbReference>
<dbReference type="GO" id="GO:0001217">
    <property type="term" value="F:DNA-binding transcription repressor activity"/>
    <property type="evidence" value="ECO:0007669"/>
    <property type="project" value="TreeGrafter"/>
</dbReference>
<sequence>MAITDLEKLSIEELNKLQKDAAKAIASFEDRKRADAIAELEEVAQKHGYKLADLMGSKKAKVASPAKYKHPEDSSLTWNGRGRQPNWIKDGLSAGKSLDDFAI</sequence>
<geneLocation type="plasmid" evidence="7 8">
    <name>pOA238_118</name>
</geneLocation>
<dbReference type="AlphaFoldDB" id="M9RQ81"/>
<keyword evidence="4" id="KW-0238">DNA-binding</keyword>
<evidence type="ECO:0000256" key="1">
    <source>
        <dbReference type="ARBA" id="ARBA00004453"/>
    </source>
</evidence>
<dbReference type="InterPro" id="IPR027444">
    <property type="entry name" value="H-NS_C_dom"/>
</dbReference>
<keyword evidence="3" id="KW-0963">Cytoplasm</keyword>
<dbReference type="PANTHER" id="PTHR38097">
    <property type="match status" value="1"/>
</dbReference>
<dbReference type="Pfam" id="PF00816">
    <property type="entry name" value="Histone_HNS"/>
    <property type="match status" value="1"/>
</dbReference>
<dbReference type="InterPro" id="IPR037150">
    <property type="entry name" value="H-NS_C_dom_sf"/>
</dbReference>
<proteinExistence type="inferred from homology"/>
<dbReference type="HOGENOM" id="CLU_117503_1_2_5"/>
<comment type="subcellular location">
    <subcellularLocation>
        <location evidence="1">Cytoplasm</location>
        <location evidence="1">Nucleoid</location>
    </subcellularLocation>
</comment>
<feature type="domain" description="DNA-binding protein H-NS-like C-terminal" evidence="6">
    <location>
        <begin position="58"/>
        <end position="103"/>
    </location>
</feature>
<dbReference type="GO" id="GO:0032993">
    <property type="term" value="C:protein-DNA complex"/>
    <property type="evidence" value="ECO:0007669"/>
    <property type="project" value="TreeGrafter"/>
</dbReference>
<organism evidence="7 8">
    <name type="scientific">Octadecabacter arcticus 238</name>
    <dbReference type="NCBI Taxonomy" id="391616"/>
    <lineage>
        <taxon>Bacteria</taxon>
        <taxon>Pseudomonadati</taxon>
        <taxon>Pseudomonadota</taxon>
        <taxon>Alphaproteobacteria</taxon>
        <taxon>Rhodobacterales</taxon>
        <taxon>Roseobacteraceae</taxon>
        <taxon>Octadecabacter</taxon>
    </lineage>
</organism>
<evidence type="ECO:0000313" key="7">
    <source>
        <dbReference type="EMBL" id="AGI74789.1"/>
    </source>
</evidence>
<keyword evidence="8" id="KW-1185">Reference proteome</keyword>
<dbReference type="GO" id="GO:0009295">
    <property type="term" value="C:nucleoid"/>
    <property type="evidence" value="ECO:0007669"/>
    <property type="project" value="UniProtKB-SubCell"/>
</dbReference>
<evidence type="ECO:0000256" key="5">
    <source>
        <dbReference type="SAM" id="MobiDB-lite"/>
    </source>
</evidence>
<dbReference type="RefSeq" id="WP_015497695.1">
    <property type="nucleotide sequence ID" value="NC_020909.1"/>
</dbReference>
<evidence type="ECO:0000256" key="4">
    <source>
        <dbReference type="ARBA" id="ARBA00023125"/>
    </source>
</evidence>
<dbReference type="SMART" id="SM00528">
    <property type="entry name" value="HNS"/>
    <property type="match status" value="1"/>
</dbReference>
<protein>
    <submittedName>
        <fullName evidence="7">H-NS family histone-like protein</fullName>
    </submittedName>
</protein>
<evidence type="ECO:0000256" key="3">
    <source>
        <dbReference type="ARBA" id="ARBA00022490"/>
    </source>
</evidence>
<dbReference type="GO" id="GO:0005829">
    <property type="term" value="C:cytosol"/>
    <property type="evidence" value="ECO:0007669"/>
    <property type="project" value="TreeGrafter"/>
</dbReference>
<dbReference type="Gene3D" id="4.10.430.10">
    <property type="entry name" value="Histone-like protein H-NS, C-terminal domain"/>
    <property type="match status" value="1"/>
</dbReference>
<dbReference type="GO" id="GO:0003680">
    <property type="term" value="F:minor groove of adenine-thymine-rich DNA binding"/>
    <property type="evidence" value="ECO:0007669"/>
    <property type="project" value="TreeGrafter"/>
</dbReference>
<dbReference type="GO" id="GO:0003681">
    <property type="term" value="F:bent DNA binding"/>
    <property type="evidence" value="ECO:0007669"/>
    <property type="project" value="TreeGrafter"/>
</dbReference>
<name>M9RQ81_9RHOB</name>